<feature type="region of interest" description="Disordered" evidence="27">
    <location>
        <begin position="540"/>
        <end position="1336"/>
    </location>
</feature>
<dbReference type="FunFam" id="3.40.50.300:FF:000971">
    <property type="entry name" value="GTPase RhebL1 isoform X2"/>
    <property type="match status" value="1"/>
</dbReference>
<dbReference type="SMART" id="SM00184">
    <property type="entry name" value="RING"/>
    <property type="match status" value="4"/>
</dbReference>
<dbReference type="Gene3D" id="3.30.40.10">
    <property type="entry name" value="Zinc/RING finger domain, C3HC4 (zinc finger)"/>
    <property type="match status" value="5"/>
</dbReference>
<dbReference type="InterPro" id="IPR046999">
    <property type="entry name" value="KMT2D_PHD5"/>
</dbReference>
<keyword evidence="17" id="KW-0449">Lipoprotein</keyword>
<dbReference type="InterPro" id="IPR009071">
    <property type="entry name" value="HMG_box_dom"/>
</dbReference>
<feature type="region of interest" description="Disordered" evidence="27">
    <location>
        <begin position="178"/>
        <end position="255"/>
    </location>
</feature>
<dbReference type="GO" id="GO:0003924">
    <property type="term" value="F:GTPase activity"/>
    <property type="evidence" value="ECO:0007669"/>
    <property type="project" value="InterPro"/>
</dbReference>
<feature type="compositionally biased region" description="Basic and acidic residues" evidence="27">
    <location>
        <begin position="799"/>
        <end position="811"/>
    </location>
</feature>
<proteinExistence type="inferred from homology"/>
<dbReference type="PANTHER" id="PTHR45888">
    <property type="entry name" value="HL01030P-RELATED"/>
    <property type="match status" value="1"/>
</dbReference>
<evidence type="ECO:0000256" key="19">
    <source>
        <dbReference type="ARBA" id="ARBA00037969"/>
    </source>
</evidence>
<dbReference type="PROSITE" id="PS51420">
    <property type="entry name" value="RHO"/>
    <property type="match status" value="1"/>
</dbReference>
<keyword evidence="16" id="KW-0539">Nucleus</keyword>
<dbReference type="SMART" id="SM00174">
    <property type="entry name" value="RHO"/>
    <property type="match status" value="1"/>
</dbReference>
<dbReference type="CDD" id="cd15601">
    <property type="entry name" value="PHD5_KMT2D"/>
    <property type="match status" value="1"/>
</dbReference>
<dbReference type="InterPro" id="IPR027417">
    <property type="entry name" value="P-loop_NTPase"/>
</dbReference>
<dbReference type="InterPro" id="IPR001806">
    <property type="entry name" value="Small_GTPase"/>
</dbReference>
<feature type="region of interest" description="Disordered" evidence="27">
    <location>
        <begin position="480"/>
        <end position="520"/>
    </location>
</feature>
<dbReference type="SUPFAM" id="SSF52540">
    <property type="entry name" value="P-loop containing nucleoside triphosphate hydrolases"/>
    <property type="match status" value="1"/>
</dbReference>
<feature type="compositionally biased region" description="Basic and acidic residues" evidence="27">
    <location>
        <begin position="1209"/>
        <end position="1220"/>
    </location>
</feature>
<evidence type="ECO:0000256" key="15">
    <source>
        <dbReference type="ARBA" id="ARBA00023163"/>
    </source>
</evidence>
<feature type="domain" description="PHD-type" evidence="28">
    <location>
        <begin position="330"/>
        <end position="380"/>
    </location>
</feature>
<dbReference type="Proteomes" id="UP000322234">
    <property type="component" value="Unassembled WGS sequence"/>
</dbReference>
<dbReference type="FunFam" id="3.30.40.10:FF:000336">
    <property type="entry name" value="Histone-lysine N-methyltransferase"/>
    <property type="match status" value="1"/>
</dbReference>
<feature type="compositionally biased region" description="Basic residues" evidence="27">
    <location>
        <begin position="1429"/>
        <end position="1442"/>
    </location>
</feature>
<dbReference type="SMART" id="SM00398">
    <property type="entry name" value="HMG"/>
    <property type="match status" value="1"/>
</dbReference>
<evidence type="ECO:0000256" key="21">
    <source>
        <dbReference type="ARBA" id="ARBA00049117"/>
    </source>
</evidence>
<dbReference type="FunFam" id="3.30.40.10:FF:001142">
    <property type="entry name" value="Histone-lysine N-methyltransferase"/>
    <property type="match status" value="1"/>
</dbReference>
<evidence type="ECO:0000256" key="6">
    <source>
        <dbReference type="ARBA" id="ARBA00022737"/>
    </source>
</evidence>
<evidence type="ECO:0000256" key="13">
    <source>
        <dbReference type="ARBA" id="ARBA00023134"/>
    </source>
</evidence>
<feature type="compositionally biased region" description="Basic and acidic residues" evidence="27">
    <location>
        <begin position="2407"/>
        <end position="2419"/>
    </location>
</feature>
<evidence type="ECO:0000256" key="2">
    <source>
        <dbReference type="ARBA" id="ARBA00004496"/>
    </source>
</evidence>
<feature type="compositionally biased region" description="Pro residues" evidence="27">
    <location>
        <begin position="606"/>
        <end position="625"/>
    </location>
</feature>
<dbReference type="SMART" id="SM00175">
    <property type="entry name" value="RAB"/>
    <property type="match status" value="1"/>
</dbReference>
<keyword evidence="14" id="KW-0472">Membrane</keyword>
<feature type="compositionally biased region" description="Basic residues" evidence="27">
    <location>
        <begin position="1880"/>
        <end position="1889"/>
    </location>
</feature>
<feature type="region of interest" description="Disordered" evidence="27">
    <location>
        <begin position="2265"/>
        <end position="2284"/>
    </location>
</feature>
<feature type="compositionally biased region" description="Pro residues" evidence="27">
    <location>
        <begin position="2533"/>
        <end position="2551"/>
    </location>
</feature>
<dbReference type="InterPro" id="IPR036910">
    <property type="entry name" value="HMG_box_dom_sf"/>
</dbReference>
<feature type="compositionally biased region" description="Pro residues" evidence="27">
    <location>
        <begin position="1135"/>
        <end position="1149"/>
    </location>
</feature>
<evidence type="ECO:0000256" key="4">
    <source>
        <dbReference type="ARBA" id="ARBA00022490"/>
    </source>
</evidence>
<feature type="compositionally biased region" description="Polar residues" evidence="27">
    <location>
        <begin position="2586"/>
        <end position="2599"/>
    </location>
</feature>
<feature type="compositionally biased region" description="Low complexity" evidence="27">
    <location>
        <begin position="3187"/>
        <end position="3211"/>
    </location>
</feature>
<evidence type="ECO:0000256" key="3">
    <source>
        <dbReference type="ARBA" id="ARBA00022481"/>
    </source>
</evidence>
<feature type="compositionally biased region" description="Basic and acidic residues" evidence="27">
    <location>
        <begin position="2001"/>
        <end position="2017"/>
    </location>
</feature>
<feature type="region of interest" description="Disordered" evidence="27">
    <location>
        <begin position="2318"/>
        <end position="2923"/>
    </location>
</feature>
<feature type="region of interest" description="Disordered" evidence="27">
    <location>
        <begin position="1350"/>
        <end position="1472"/>
    </location>
</feature>
<evidence type="ECO:0000256" key="14">
    <source>
        <dbReference type="ARBA" id="ARBA00023136"/>
    </source>
</evidence>
<evidence type="ECO:0000256" key="5">
    <source>
        <dbReference type="ARBA" id="ARBA00022723"/>
    </source>
</evidence>
<dbReference type="FunFam" id="3.30.40.10:FF:000329">
    <property type="entry name" value="Histone-lysine N-methyltransferase 2D"/>
    <property type="match status" value="1"/>
</dbReference>
<accession>A0A6B0SI66</accession>
<feature type="domain" description="PHD-type" evidence="28">
    <location>
        <begin position="377"/>
        <end position="427"/>
    </location>
</feature>
<comment type="subunit">
    <text evidence="23">Interacts with MTOR.</text>
</comment>
<keyword evidence="8 26" id="KW-0863">Zinc-finger</keyword>
<feature type="compositionally biased region" description="Basic and acidic residues" evidence="27">
    <location>
        <begin position="1761"/>
        <end position="1790"/>
    </location>
</feature>
<evidence type="ECO:0000313" key="31">
    <source>
        <dbReference type="Proteomes" id="UP000322234"/>
    </source>
</evidence>
<keyword evidence="5" id="KW-0479">Metal-binding</keyword>
<keyword evidence="12" id="KW-0805">Transcription regulation</keyword>
<dbReference type="SMART" id="SM00249">
    <property type="entry name" value="PHD"/>
    <property type="match status" value="5"/>
</dbReference>
<feature type="compositionally biased region" description="Basic and acidic residues" evidence="27">
    <location>
        <begin position="1799"/>
        <end position="1809"/>
    </location>
</feature>
<evidence type="ECO:0000313" key="30">
    <source>
        <dbReference type="EMBL" id="MXQ98513.1"/>
    </source>
</evidence>
<feature type="region of interest" description="Disordered" evidence="27">
    <location>
        <begin position="3384"/>
        <end position="3421"/>
    </location>
</feature>
<keyword evidence="7" id="KW-0547">Nucleotide-binding</keyword>
<dbReference type="Pfam" id="PF00628">
    <property type="entry name" value="PHD"/>
    <property type="match status" value="4"/>
</dbReference>
<comment type="similarity">
    <text evidence="19">Belongs to the small GTPase superfamily. Rheb family.</text>
</comment>
<evidence type="ECO:0000256" key="12">
    <source>
        <dbReference type="ARBA" id="ARBA00023015"/>
    </source>
</evidence>
<keyword evidence="6" id="KW-0677">Repeat</keyword>
<organism evidence="30 31">
    <name type="scientific">Bos mutus</name>
    <name type="common">wild yak</name>
    <dbReference type="NCBI Taxonomy" id="72004"/>
    <lineage>
        <taxon>Eukaryota</taxon>
        <taxon>Metazoa</taxon>
        <taxon>Chordata</taxon>
        <taxon>Craniata</taxon>
        <taxon>Vertebrata</taxon>
        <taxon>Euteleostomi</taxon>
        <taxon>Mammalia</taxon>
        <taxon>Eutheria</taxon>
        <taxon>Laurasiatheria</taxon>
        <taxon>Artiodactyla</taxon>
        <taxon>Ruminantia</taxon>
        <taxon>Pecora</taxon>
        <taxon>Bovidae</taxon>
        <taxon>Bovinae</taxon>
        <taxon>Bos</taxon>
    </lineage>
</organism>
<dbReference type="FunFam" id="1.10.30.10:FF:000009">
    <property type="entry name" value="Histone-lysine N-methyltransferase"/>
    <property type="match status" value="1"/>
</dbReference>
<evidence type="ECO:0000256" key="9">
    <source>
        <dbReference type="ARBA" id="ARBA00022801"/>
    </source>
</evidence>
<feature type="compositionally biased region" description="Pro residues" evidence="27">
    <location>
        <begin position="2816"/>
        <end position="2828"/>
    </location>
</feature>
<feature type="compositionally biased region" description="Basic residues" evidence="27">
    <location>
        <begin position="1826"/>
        <end position="1836"/>
    </location>
</feature>
<sequence>MPLVRYRKVVILGYRSVGKTSLAHQFVEGEFLEDYDPTVENTYSKIVTVGKDEFHLHLVDTAGQDEYSILPYSFIIGVHGYVLVYSVTSLHSFQVIESLYQKLHEGHGKTRLPVVLVGNKADLSPDREVQAVEGKKLAASWGATFMESSARNNQLTQGIFTKVIQEIARVENSYGQERRCHLMSPREGSAQSERGMDSPKPPGEDKDSEPAADGPAASEESGATEPDLPKPHVGEVSVPSSGGPRLQEPPQDCSGGPVRRCALCNCGEPSLHGQRELRRFELPFDWPRCPVVSPGGNPGPSEGALPSEDLSQIGFPEGLTPAHLGEPGEEARCAVCEGPGELCDLFFCTSCGHHYHGACLDTALTARKRAGWQCPECKVCQACRKPGNDSKMLVCETCDKGYHTFCLKPPMEELPAHSWKCKACRVCRACGAGSAELNPNSEWFENYSLCHRCHKAPGGQPVSSLAEQHPLVCSRFSPLEPGATPTDEPNSLYVACQGQPKGGHVTSMQPKEPGPLQCEAKPLGREGAQLEPQLEAPLNEEMPLLPPPEESPLSPPPEDSPTSPPPEASRLSPPPEDSPLSPPPEESPLSPPPESPPFSSPEDSPPHPPLDTPLPPPPEASPLSPPLEESPLSPPPEELPTSPPPEASRLSPPPEESPMSPPPEESPMSPPPEASCLFPPFEESPLSPPPEESPLSPPPEASRLSPPPEDSPMSPPPEDLPMSPPPEVSRLSPPPEESPLSPPPEESPTSPPPEASRLSPPPEDSPTSPPPEDPPASPPPEDLLVSLPLEESPLLPLPEELRLCPRPEEPHLSPQPEKPRLSPAPQEPRLSPASQEPRLSPAPQEPRLSPAPEEPRLSPAPQQPCLSPAPEEPRLSPAPQQPHLSPVPQQPHLSPAPEEPRLSPASKELRLSPASQEPCLSPAPQELHLSPVPEEPHLSLASEEPRLSPQPEEPCLSPRPEEPRLSPRPEEPRLSPRPEEPRLSPRPEEPRLTPRPEEPHLSPRPEEPIEEPSLCLASEELPLLLPPREPPLSPVLGEPALSEPGEPPLSPLPEELPLSPSGEPSLSPQLMPPDPLPPPLSPIITTVAPPALSPLGELEYPFDAKGDSDPESPLAAPILETPISPPPEANCTDPEPVPPMILPPSPGSPMGPASPILMEPLPPRCSPLLQHSLPPSNSPPSQCSPALPLLVPSPLSPMDKAVEVSEEAEPQKMETEKAPEPECPALEPSPTSPLPSPLGNLSCPAPSPAPALDDFSGLGEDTAPLDGTDTPGSQPEAGQTPGSLASELKGSPVLLDSEELAPVTPMEVYGPECKQAGQGSPCEEQEEPRAPVAPTPPILIKSDIVNEISNLSQGDASASFPGSEPLLGSPDPEGGGSLSMELGVSTDVSPARDEGSLRLCTDSLPETDDSLLCDAGTAIGGGKAEGDKGRRRSSPARSRIKQGRSSSFPGRRRPRGGAHGGRGRGRARLKSTTSSIETLVVADIDSSPSKEEEDDDDDTMQNTVVLFSNTDKFVLMQDMCVVCGSFGRGAEGHLLACSQCSQCYHPYCVNSKITKVMLLKGWRCVECIVCEVCGQASDPSRLLLCDDCDISYHTYCLDPPLLTVPKGGWKCKWCVSCMQCGAASPGFHCEWQNSYTHCGPCASLVTCPICHAPYVEEDLLIQCRHCERWMHAGCESLFTEDDVEQAADEGFDCVSCQPYVVKPAEPQYFRFEGVWLTETGMAVLRNLTMSPLHKRRQRRGRPGLPGEAGLEGAEPSEVLGPDDKKDGDLDTDELLKAEGSVEHMECEIKLEGPVSPDGEPGKEETEESKKRKRKPYRPGIGGFMVRQRKSHTRVKKGPAAQAEVLSGDGQPDEGETVLPADLPAEGSVDQGLADGDEKKKQQRRGRKKNKLEDMFPAYLQEAFFGKELLDLSRKALFAVGVGRPSFGLGTPKAKGDGGSERKELPTSQKGDDGPDVADEESRGPEGKADTPGPEDGGIKASPVPSDPEKPGTPGEGMLSSDLDRIPTEELPKMESKDLQQLFKDVLGSEREQHLGCGTPGLDGSRTPLQRPFLQGGLPLGNLPSNSPMDSYPGLCQSPFLDSRERGGFFSPEPGEPDSPWTGSGGTTPSTPTTPTTEGEGDGLSYNQRSLQRWEKDEELGQLSTISPVLYANINFPSLKQDYPDWSSRCKQIMKLWRKVPAADKAPYLQKAKDNRAAHRINKVQKQAESQINKQTKVGDMARKTDRPALHLRIPPQPGALGSPPPAAAPTIFIGSPTPPAGLSTSADGFLKPPAGTVPGPDSPGELFLKLPPQVPAQVPSQDPFGLASAYALEPRFPTAPPTYPPYPSPTGAPAPSPTLGASSRPGTGQPGEFHTTPPGTPRHQPSTPDPFLKPRCPSLDNLAVPESPGGGGSKAAEPLLSPLPFGESRKALEVKKEELGGSSPSYGPPNLGFVDSPSSGPHLGGLELKAPDVFKAPLTPRASQAVGEPPLKPPVPQPGLPPPHGINSHFGPGPTMGKPQSTNYAVAAGNFRPSGSPLGPSSGPAGEGYGPSPLRPPSVLPQPAPDGPLPCLPHGATQRAGITSPVEKREDPGAGTGSSLAAPELSGTQDPGMSGLSQTELEKQRQRQRLRELLIRQQMQRNTLRQEKETAAAAGAVGPPGNWGAEPSSPAFEQLGRGQTPFAGTQDKSSLVGLPPSKLGGPILGPGAFPSDDRLSRPPPPATPSSMDVNSRQLVGGSQAFYQRAPYPGSLPLQQQQQQQLWQQQQQATAAASMRLTMSARFPSTPGPELGRQTLGSPLAGISNRLPGPGEPVPGPAGPAQFIELRHNVQKGLGPGGPPFPGQGPPQRPRFYPVTEDSHRLAPEGLRGLAVSGLPPQKPSAPPAPELNNSLHPTPHTKGPNLPTGLELVSRPPSSTELGRPPPLTLEAGKLPCEDPELDDDFDAHKALEDDEELAHLGLGVDVAKGDDELGTLENLETNDPHLDDLLNGDEFDLLAYTDPELDTGDKKDIFNEHLRLVESANEKAEREALLRGVEPGPFGPEERPPPAADASEPRLASGLPEVKPKVEEGGRHPSPCQFTITTPKAELAPVTTSLGLGVKPGQSVTGSRDTRMGTGPFSSSGHTAEKVPFGTTGGPPAHLLTPSPLSGPGGSSLLEKFELESGALTLPGGHASGDELDKMESSLVASELPLLIEDLLEHEKKELQKKQQLSAQLQPVQQQQPQQHSLLSTPGPGQAVSLPHEGSSPSLAGPQQQLALGLGGSRQPGLAQPLMPNQPPAHALQQRLAPSVAMVSNQGHMLSGQHGGQAGLVPQQNPQPVLAQKPMGTVPPSMCMKPQQLAMQQQLANSFFPDTDLDKFAAEDIIDPIAKAKMVALKGIKKVMAQGSIGVAPGMNRQQVSLLAQRLSGGPGSDLQNHVAAGSGQERGAGDSSQPRPNPPTFAQGVINEADQRQYEEWLFHTQQLLQMQLKVLEEQIGVHRKSRKALCAKQRTAKKAGREFPEADAEKLKLVTEQQSKIQKQLDQVGKADFSLATRNLGRGVALVGSLPADLPDPPVLGPEAAEGAH</sequence>
<feature type="compositionally biased region" description="Low complexity" evidence="27">
    <location>
        <begin position="674"/>
        <end position="685"/>
    </location>
</feature>
<dbReference type="SUPFAM" id="SSF57903">
    <property type="entry name" value="FYVE/PHD zinc finger"/>
    <property type="match status" value="5"/>
</dbReference>
<feature type="region of interest" description="Disordered" evidence="27">
    <location>
        <begin position="1920"/>
        <end position="2018"/>
    </location>
</feature>
<dbReference type="CDD" id="cd15597">
    <property type="entry name" value="PHD3_KMT2D"/>
    <property type="match status" value="1"/>
</dbReference>
<keyword evidence="9" id="KW-0378">Hydrolase</keyword>
<evidence type="ECO:0000256" key="10">
    <source>
        <dbReference type="ARBA" id="ARBA00022833"/>
    </source>
</evidence>
<dbReference type="SUPFAM" id="SSF47095">
    <property type="entry name" value="HMG-box"/>
    <property type="match status" value="1"/>
</dbReference>
<evidence type="ECO:0000256" key="20">
    <source>
        <dbReference type="ARBA" id="ARBA00046278"/>
    </source>
</evidence>
<feature type="region of interest" description="Disordered" evidence="27">
    <location>
        <begin position="3002"/>
        <end position="3037"/>
    </location>
</feature>
<dbReference type="NCBIfam" id="TIGR00231">
    <property type="entry name" value="small_GTP"/>
    <property type="match status" value="1"/>
</dbReference>
<evidence type="ECO:0000256" key="11">
    <source>
        <dbReference type="ARBA" id="ARBA00022842"/>
    </source>
</evidence>
<evidence type="ECO:0000259" key="28">
    <source>
        <dbReference type="PROSITE" id="PS50016"/>
    </source>
</evidence>
<comment type="subcellular location">
    <subcellularLocation>
        <location evidence="2">Cytoplasm</location>
    </subcellularLocation>
    <subcellularLocation>
        <location evidence="20">Endomembrane system</location>
        <topology evidence="20">Lipid-anchor</topology>
        <orientation evidence="20">Cytoplasmic side</orientation>
    </subcellularLocation>
    <subcellularLocation>
        <location evidence="1">Nucleus</location>
    </subcellularLocation>
</comment>
<feature type="compositionally biased region" description="Low complexity" evidence="27">
    <location>
        <begin position="1034"/>
        <end position="1044"/>
    </location>
</feature>
<protein>
    <recommendedName>
        <fullName evidence="24">GTPase RhebL1</fullName>
    </recommendedName>
    <alternativeName>
        <fullName evidence="25">Ras homolog enriched in brain-like protein 1</fullName>
    </alternativeName>
</protein>
<dbReference type="CDD" id="cd04137">
    <property type="entry name" value="RheB"/>
    <property type="match status" value="1"/>
</dbReference>
<evidence type="ECO:0000256" key="7">
    <source>
        <dbReference type="ARBA" id="ARBA00022741"/>
    </source>
</evidence>
<dbReference type="InterPro" id="IPR019787">
    <property type="entry name" value="Znf_PHD-finger"/>
</dbReference>
<feature type="compositionally biased region" description="Low complexity" evidence="27">
    <location>
        <begin position="1052"/>
        <end position="1069"/>
    </location>
</feature>
<dbReference type="GO" id="GO:0044666">
    <property type="term" value="C:MLL3/4 complex"/>
    <property type="evidence" value="ECO:0007669"/>
    <property type="project" value="TreeGrafter"/>
</dbReference>
<feature type="compositionally biased region" description="Low complexity" evidence="27">
    <location>
        <begin position="2513"/>
        <end position="2524"/>
    </location>
</feature>
<comment type="function">
    <text evidence="22">Binds GTP and exhibits intrinsic GTPase activity. May activate NF-kappa-B-mediated gene transcription. Promotes signal transduction through MTOR, activates RPS6KB1, and is a downstream target of the small GTPase-activating proteins TSC1 and TSC2.</text>
</comment>
<feature type="region of interest" description="Disordered" evidence="27">
    <location>
        <begin position="1480"/>
        <end position="1499"/>
    </location>
</feature>
<dbReference type="GO" id="GO:0008270">
    <property type="term" value="F:zinc ion binding"/>
    <property type="evidence" value="ECO:0007669"/>
    <property type="project" value="UniProtKB-KW"/>
</dbReference>
<feature type="compositionally biased region" description="Pro residues" evidence="27">
    <location>
        <begin position="544"/>
        <end position="599"/>
    </location>
</feature>
<dbReference type="FunFam" id="3.30.40.10:FF:000070">
    <property type="entry name" value="Histone-lysine N-methyltransferase"/>
    <property type="match status" value="1"/>
</dbReference>
<feature type="compositionally biased region" description="Low complexity" evidence="27">
    <location>
        <begin position="3226"/>
        <end position="3237"/>
    </location>
</feature>
<comment type="caution">
    <text evidence="30">The sequence shown here is derived from an EMBL/GenBank/DDBJ whole genome shotgun (WGS) entry which is preliminary data.</text>
</comment>
<evidence type="ECO:0000256" key="1">
    <source>
        <dbReference type="ARBA" id="ARBA00004123"/>
    </source>
</evidence>
<dbReference type="InterPro" id="IPR001965">
    <property type="entry name" value="Znf_PHD"/>
</dbReference>
<keyword evidence="13" id="KW-0342">GTP-binding</keyword>
<feature type="compositionally biased region" description="Basic residues" evidence="27">
    <location>
        <begin position="1450"/>
        <end position="1469"/>
    </location>
</feature>
<dbReference type="InterPro" id="IPR011011">
    <property type="entry name" value="Znf_FYVE_PHD"/>
</dbReference>
<gene>
    <name evidence="30" type="ORF">E5288_WYG008606</name>
</gene>
<feature type="domain" description="PHD-type" evidence="28">
    <location>
        <begin position="1517"/>
        <end position="1570"/>
    </location>
</feature>
<dbReference type="EMBL" id="VBQZ03000247">
    <property type="protein sequence ID" value="MXQ98513.1"/>
    <property type="molecule type" value="Genomic_DNA"/>
</dbReference>
<feature type="compositionally biased region" description="Polar residues" evidence="27">
    <location>
        <begin position="1270"/>
        <end position="1283"/>
    </location>
</feature>
<feature type="compositionally biased region" description="Pro residues" evidence="27">
    <location>
        <begin position="1070"/>
        <end position="1081"/>
    </location>
</feature>
<evidence type="ECO:0000259" key="29">
    <source>
        <dbReference type="PROSITE" id="PS50089"/>
    </source>
</evidence>
<feature type="domain" description="PHD-type" evidence="28">
    <location>
        <begin position="1567"/>
        <end position="1617"/>
    </location>
</feature>
<feature type="compositionally biased region" description="Pro residues" evidence="27">
    <location>
        <begin position="632"/>
        <end position="673"/>
    </location>
</feature>
<feature type="compositionally biased region" description="Low complexity" evidence="27">
    <location>
        <begin position="2106"/>
        <end position="2117"/>
    </location>
</feature>
<evidence type="ECO:0000256" key="16">
    <source>
        <dbReference type="ARBA" id="ARBA00023242"/>
    </source>
</evidence>
<feature type="compositionally biased region" description="Basic and acidic residues" evidence="27">
    <location>
        <begin position="194"/>
        <end position="209"/>
    </location>
</feature>
<evidence type="ECO:0000256" key="22">
    <source>
        <dbReference type="ARBA" id="ARBA00056542"/>
    </source>
</evidence>
<dbReference type="CDD" id="cd22027">
    <property type="entry name" value="HMG-box_KMT2D"/>
    <property type="match status" value="1"/>
</dbReference>
<evidence type="ECO:0000256" key="26">
    <source>
        <dbReference type="PROSITE-ProRule" id="PRU00175"/>
    </source>
</evidence>
<comment type="catalytic activity">
    <reaction evidence="21">
        <text>GTP + H2O = GDP + phosphate + H(+)</text>
        <dbReference type="Rhea" id="RHEA:19669"/>
        <dbReference type="ChEBI" id="CHEBI:15377"/>
        <dbReference type="ChEBI" id="CHEBI:15378"/>
        <dbReference type="ChEBI" id="CHEBI:37565"/>
        <dbReference type="ChEBI" id="CHEBI:43474"/>
        <dbReference type="ChEBI" id="CHEBI:58189"/>
    </reaction>
    <physiologicalReaction direction="left-to-right" evidence="21">
        <dbReference type="Rhea" id="RHEA:19670"/>
    </physiologicalReaction>
</comment>
<dbReference type="GO" id="GO:0045944">
    <property type="term" value="P:positive regulation of transcription by RNA polymerase II"/>
    <property type="evidence" value="ECO:0007669"/>
    <property type="project" value="TreeGrafter"/>
</dbReference>
<feature type="compositionally biased region" description="Basic and acidic residues" evidence="27">
    <location>
        <begin position="2600"/>
        <end position="2614"/>
    </location>
</feature>
<keyword evidence="15" id="KW-0804">Transcription</keyword>
<dbReference type="PROSITE" id="PS51419">
    <property type="entry name" value="RAB"/>
    <property type="match status" value="1"/>
</dbReference>
<keyword evidence="31" id="KW-1185">Reference proteome</keyword>
<dbReference type="GO" id="GO:0012505">
    <property type="term" value="C:endomembrane system"/>
    <property type="evidence" value="ECO:0007669"/>
    <property type="project" value="UniProtKB-SubCell"/>
</dbReference>
<dbReference type="PROSITE" id="PS50016">
    <property type="entry name" value="ZF_PHD_2"/>
    <property type="match status" value="5"/>
</dbReference>
<dbReference type="InterPro" id="IPR001841">
    <property type="entry name" value="Znf_RING"/>
</dbReference>
<feature type="compositionally biased region" description="Basic and acidic residues" evidence="27">
    <location>
        <begin position="1959"/>
        <end position="1968"/>
    </location>
</feature>
<feature type="compositionally biased region" description="Low complexity" evidence="27">
    <location>
        <begin position="1742"/>
        <end position="1755"/>
    </location>
</feature>
<feature type="compositionally biased region" description="Pro residues" evidence="27">
    <location>
        <begin position="2318"/>
        <end position="2336"/>
    </location>
</feature>
<evidence type="ECO:0000256" key="24">
    <source>
        <dbReference type="ARBA" id="ARBA00073401"/>
    </source>
</evidence>
<feature type="compositionally biased region" description="Low complexity" evidence="27">
    <location>
        <begin position="2733"/>
        <end position="2747"/>
    </location>
</feature>
<keyword evidence="10" id="KW-0862">Zinc</keyword>
<keyword evidence="3" id="KW-0488">Methylation</keyword>
<feature type="region of interest" description="Disordered" evidence="27">
    <location>
        <begin position="1733"/>
        <end position="1893"/>
    </location>
</feature>
<dbReference type="Gene3D" id="1.10.30.10">
    <property type="entry name" value="High mobility group box domain"/>
    <property type="match status" value="1"/>
</dbReference>
<dbReference type="PROSITE" id="PS51421">
    <property type="entry name" value="RAS"/>
    <property type="match status" value="1"/>
</dbReference>
<feature type="compositionally biased region" description="Polar residues" evidence="27">
    <location>
        <begin position="2704"/>
        <end position="2713"/>
    </location>
</feature>
<feature type="domain" description="RING-type" evidence="29">
    <location>
        <begin position="333"/>
        <end position="378"/>
    </location>
</feature>
<dbReference type="SMART" id="SM00173">
    <property type="entry name" value="RAS"/>
    <property type="match status" value="1"/>
</dbReference>
<evidence type="ECO:0000256" key="17">
    <source>
        <dbReference type="ARBA" id="ARBA00023288"/>
    </source>
</evidence>
<feature type="domain" description="PHD-type" evidence="28">
    <location>
        <begin position="1644"/>
        <end position="1699"/>
    </location>
</feature>
<dbReference type="PROSITE" id="PS50089">
    <property type="entry name" value="ZF_RING_2"/>
    <property type="match status" value="1"/>
</dbReference>
<feature type="compositionally biased region" description="Pro residues" evidence="27">
    <location>
        <begin position="2470"/>
        <end position="2484"/>
    </location>
</feature>
<evidence type="ECO:0000256" key="27">
    <source>
        <dbReference type="SAM" id="MobiDB-lite"/>
    </source>
</evidence>
<evidence type="ECO:0000256" key="8">
    <source>
        <dbReference type="ARBA" id="ARBA00022771"/>
    </source>
</evidence>
<dbReference type="GO" id="GO:0005737">
    <property type="term" value="C:cytoplasm"/>
    <property type="evidence" value="ECO:0007669"/>
    <property type="project" value="UniProtKB-SubCell"/>
</dbReference>
<dbReference type="GO" id="GO:0005525">
    <property type="term" value="F:GTP binding"/>
    <property type="evidence" value="ECO:0007669"/>
    <property type="project" value="UniProtKB-KW"/>
</dbReference>
<evidence type="ECO:0000256" key="23">
    <source>
        <dbReference type="ARBA" id="ARBA00065080"/>
    </source>
</evidence>
<name>A0A6B0SI66_9CETA</name>
<dbReference type="Pfam" id="PF00071">
    <property type="entry name" value="Ras"/>
    <property type="match status" value="1"/>
</dbReference>
<feature type="compositionally biased region" description="Low complexity" evidence="27">
    <location>
        <begin position="2631"/>
        <end position="2645"/>
    </location>
</feature>
<dbReference type="CDD" id="cd15509">
    <property type="entry name" value="PHD1_KMT2C_like"/>
    <property type="match status" value="1"/>
</dbReference>
<feature type="compositionally biased region" description="Basic and acidic residues" evidence="27">
    <location>
        <begin position="1933"/>
        <end position="1952"/>
    </location>
</feature>
<dbReference type="PRINTS" id="PR00449">
    <property type="entry name" value="RASTRNSFRMNG"/>
</dbReference>
<dbReference type="GO" id="GO:0042800">
    <property type="term" value="F:histone H3K4 methyltransferase activity"/>
    <property type="evidence" value="ECO:0007669"/>
    <property type="project" value="TreeGrafter"/>
</dbReference>
<dbReference type="InterPro" id="IPR047000">
    <property type="entry name" value="KMT2D_PHD3"/>
</dbReference>
<keyword evidence="4" id="KW-0963">Cytoplasm</keyword>
<dbReference type="PANTHER" id="PTHR45888:SF2">
    <property type="entry name" value="HISTONE-LYSINE N-METHYLTRANSFERASE 2D"/>
    <property type="match status" value="1"/>
</dbReference>
<evidence type="ECO:0000256" key="25">
    <source>
        <dbReference type="ARBA" id="ARBA00076144"/>
    </source>
</evidence>
<dbReference type="Gene3D" id="3.40.50.300">
    <property type="entry name" value="P-loop containing nucleotide triphosphate hydrolases"/>
    <property type="match status" value="1"/>
</dbReference>
<dbReference type="GO" id="GO:0003713">
    <property type="term" value="F:transcription coactivator activity"/>
    <property type="evidence" value="ECO:0007669"/>
    <property type="project" value="TreeGrafter"/>
</dbReference>
<dbReference type="InterPro" id="IPR013083">
    <property type="entry name" value="Znf_RING/FYVE/PHD"/>
</dbReference>
<evidence type="ECO:0000256" key="18">
    <source>
        <dbReference type="ARBA" id="ARBA00023289"/>
    </source>
</evidence>
<feature type="compositionally biased region" description="Pro residues" evidence="27">
    <location>
        <begin position="2856"/>
        <end position="2865"/>
    </location>
</feature>
<feature type="compositionally biased region" description="Low complexity" evidence="27">
    <location>
        <begin position="782"/>
        <end position="798"/>
    </location>
</feature>
<feature type="region of interest" description="Disordered" evidence="27">
    <location>
        <begin position="3075"/>
        <end position="3105"/>
    </location>
</feature>
<feature type="compositionally biased region" description="Pro residues" evidence="27">
    <location>
        <begin position="686"/>
        <end position="781"/>
    </location>
</feature>
<keyword evidence="18" id="KW-0636">Prenylation</keyword>
<feature type="compositionally biased region" description="Low complexity" evidence="27">
    <location>
        <begin position="1011"/>
        <end position="1023"/>
    </location>
</feature>
<feature type="region of interest" description="Disordered" evidence="27">
    <location>
        <begin position="3187"/>
        <end position="3265"/>
    </location>
</feature>
<keyword evidence="11" id="KW-0460">Magnesium</keyword>
<feature type="compositionally biased region" description="Pro residues" evidence="27">
    <location>
        <begin position="1024"/>
        <end position="1033"/>
    </location>
</feature>
<feature type="region of interest" description="Disordered" evidence="27">
    <location>
        <begin position="2030"/>
        <end position="2124"/>
    </location>
</feature>
<dbReference type="InterPro" id="IPR005225">
    <property type="entry name" value="Small_GTP-bd"/>
</dbReference>
<reference evidence="30" key="1">
    <citation type="submission" date="2019-10" db="EMBL/GenBank/DDBJ databases">
        <title>The sequence and de novo assembly of the wild yak genome.</title>
        <authorList>
            <person name="Liu Y."/>
        </authorList>
    </citation>
    <scope>NUCLEOTIDE SEQUENCE [LARGE SCALE GENOMIC DNA]</scope>
    <source>
        <strain evidence="30">WY2019</strain>
    </source>
</reference>
<feature type="compositionally biased region" description="Low complexity" evidence="27">
    <location>
        <begin position="1166"/>
        <end position="1197"/>
    </location>
</feature>
<dbReference type="CDD" id="cd15513">
    <property type="entry name" value="PHD5_KMT2C_like"/>
    <property type="match status" value="1"/>
</dbReference>
<feature type="compositionally biased region" description="Basic and acidic residues" evidence="27">
    <location>
        <begin position="959"/>
        <end position="1007"/>
    </location>
</feature>
<dbReference type="FunFam" id="3.30.40.10:FF:000049">
    <property type="entry name" value="Histone-lysine N-methyltransferase"/>
    <property type="match status" value="1"/>
</dbReference>